<dbReference type="Proteomes" id="UP001610334">
    <property type="component" value="Unassembled WGS sequence"/>
</dbReference>
<sequence length="596" mass="68708">MMPRGITAMLTQELQRLGRELSVSDELSVCEESEGEGATQVNQLNIVLSFVTLARKPLTVEQLELILEIIFEEEVLNLEDDLRTLYSSLFLLRPHQRDYYADTNIVEPSAFRTGWSQGESRPSQFLYVLFYASREVWMPTSNKSTGALRDYAEIFLPTHLKEARPNNAGKLHEKISALIDDLFSKEECRYWLIDNTFRRSPAQYSFYPTSFVTDVGYFWLDGTDREIVNQRAEMTMQWLLPETKQAFDENAQASAIASDVCPFTVLFSYMADYCLRLWLEPQGIKTSDGSLLSSQASSMRRTKEVSFINAIAELSRHERMALWNARVGQALLLNGHPAAARGHFRTALDEQKKTPTLDPVSLSVLHRDLGRSCTEIARYAEHHELFMSLVPDEEHPDNVLGGRTSRLLNSARLEHRVRRTKDALATMNEAWESLAEQDGWWYIDFEIFFRIFLDLHHPQGICPVFDRAATFYDVEDTVHLVYKDFAHFLIKYIYRASRMSYQVLQYVLSPDDGDYLDLVAFIMEQMDALEWRSNGIPEYKYLVANILFTKGRVDVGLDGWCQVITDTGDEKRSNLSIKYSHARARAWTWDSTFLQA</sequence>
<dbReference type="EMBL" id="JBFXLT010000033">
    <property type="protein sequence ID" value="KAL2814491.1"/>
    <property type="molecule type" value="Genomic_DNA"/>
</dbReference>
<accession>A0ABR4HG75</accession>
<gene>
    <name evidence="1" type="ORF">BJX63DRAFT_431391</name>
</gene>
<evidence type="ECO:0000313" key="1">
    <source>
        <dbReference type="EMBL" id="KAL2814491.1"/>
    </source>
</evidence>
<comment type="caution">
    <text evidence="1">The sequence shown here is derived from an EMBL/GenBank/DDBJ whole genome shotgun (WGS) entry which is preliminary data.</text>
</comment>
<name>A0ABR4HG75_9EURO</name>
<proteinExistence type="predicted"/>
<protein>
    <submittedName>
        <fullName evidence="1">Uncharacterized protein</fullName>
    </submittedName>
</protein>
<keyword evidence="2" id="KW-1185">Reference proteome</keyword>
<organism evidence="1 2">
    <name type="scientific">Aspergillus granulosus</name>
    <dbReference type="NCBI Taxonomy" id="176169"/>
    <lineage>
        <taxon>Eukaryota</taxon>
        <taxon>Fungi</taxon>
        <taxon>Dikarya</taxon>
        <taxon>Ascomycota</taxon>
        <taxon>Pezizomycotina</taxon>
        <taxon>Eurotiomycetes</taxon>
        <taxon>Eurotiomycetidae</taxon>
        <taxon>Eurotiales</taxon>
        <taxon>Aspergillaceae</taxon>
        <taxon>Aspergillus</taxon>
        <taxon>Aspergillus subgen. Nidulantes</taxon>
    </lineage>
</organism>
<evidence type="ECO:0000313" key="2">
    <source>
        <dbReference type="Proteomes" id="UP001610334"/>
    </source>
</evidence>
<reference evidence="1 2" key="1">
    <citation type="submission" date="2024-07" db="EMBL/GenBank/DDBJ databases">
        <title>Section-level genome sequencing and comparative genomics of Aspergillus sections Usti and Cavernicolus.</title>
        <authorList>
            <consortium name="Lawrence Berkeley National Laboratory"/>
            <person name="Nybo J.L."/>
            <person name="Vesth T.C."/>
            <person name="Theobald S."/>
            <person name="Frisvad J.C."/>
            <person name="Larsen T.O."/>
            <person name="Kjaerboelling I."/>
            <person name="Rothschild-Mancinelli K."/>
            <person name="Lyhne E.K."/>
            <person name="Kogle M.E."/>
            <person name="Barry K."/>
            <person name="Clum A."/>
            <person name="Na H."/>
            <person name="Ledsgaard L."/>
            <person name="Lin J."/>
            <person name="Lipzen A."/>
            <person name="Kuo A."/>
            <person name="Riley R."/>
            <person name="Mondo S."/>
            <person name="Labutti K."/>
            <person name="Haridas S."/>
            <person name="Pangalinan J."/>
            <person name="Salamov A.A."/>
            <person name="Simmons B.A."/>
            <person name="Magnuson J.K."/>
            <person name="Chen J."/>
            <person name="Drula E."/>
            <person name="Henrissat B."/>
            <person name="Wiebenga A."/>
            <person name="Lubbers R.J."/>
            <person name="Gomes A.C."/>
            <person name="Makela M.R."/>
            <person name="Stajich J."/>
            <person name="Grigoriev I.V."/>
            <person name="Mortensen U.H."/>
            <person name="De Vries R.P."/>
            <person name="Baker S.E."/>
            <person name="Andersen M.R."/>
        </authorList>
    </citation>
    <scope>NUCLEOTIDE SEQUENCE [LARGE SCALE GENOMIC DNA]</scope>
    <source>
        <strain evidence="1 2">CBS 588.65</strain>
    </source>
</reference>